<dbReference type="AlphaFoldDB" id="A0A383W536"/>
<evidence type="ECO:0000313" key="6">
    <source>
        <dbReference type="EMBL" id="SZX72124.1"/>
    </source>
</evidence>
<evidence type="ECO:0000256" key="3">
    <source>
        <dbReference type="ARBA" id="ARBA00022692"/>
    </source>
</evidence>
<gene>
    <name evidence="6" type="ORF">BQ4739_LOCUS12282</name>
</gene>
<sequence length="235" mass="25234">MAQRTHDVLSIDDKRLRMAEEGIQNVPAAPAPARPGLANPAPLGLLCFGMTTVMLMFIDAKWAEDPAIIAVMCYACFYGGFGQMVAGVFELIKGNTFAGTAFFSYGAFWMAFFTNNVLVKTAAASAAAVPGAHAAFLGAPFFHVGSTLIYCLWGLFTFCFFVPTLRKNGCLMTVFGSLTITFFLLAGAQWNKQVGTAAGYVGLFCGASAIYTAFAEIWHENLGIMAPGLRPVRFI</sequence>
<accession>A0A383W536</accession>
<dbReference type="Pfam" id="PF01184">
    <property type="entry name" value="Gpr1_Fun34_YaaH"/>
    <property type="match status" value="1"/>
</dbReference>
<keyword evidence="7" id="KW-1185">Reference proteome</keyword>
<evidence type="ECO:0000256" key="2">
    <source>
        <dbReference type="ARBA" id="ARBA00005587"/>
    </source>
</evidence>
<keyword evidence="4" id="KW-1133">Transmembrane helix</keyword>
<dbReference type="GO" id="GO:0071422">
    <property type="term" value="P:succinate transmembrane transport"/>
    <property type="evidence" value="ECO:0007669"/>
    <property type="project" value="TreeGrafter"/>
</dbReference>
<dbReference type="InterPro" id="IPR000791">
    <property type="entry name" value="Gpr1/Fun34/SatP-like"/>
</dbReference>
<dbReference type="PANTHER" id="PTHR30178">
    <property type="entry name" value="INNER MEMBRANE PROTEIN YAAH"/>
    <property type="match status" value="1"/>
</dbReference>
<dbReference type="InterPro" id="IPR047623">
    <property type="entry name" value="SatP"/>
</dbReference>
<dbReference type="EMBL" id="FNXT01001103">
    <property type="protein sequence ID" value="SZX72124.1"/>
    <property type="molecule type" value="Genomic_DNA"/>
</dbReference>
<dbReference type="GO" id="GO:0015360">
    <property type="term" value="F:acetate:proton symporter activity"/>
    <property type="evidence" value="ECO:0007669"/>
    <property type="project" value="TreeGrafter"/>
</dbReference>
<comment type="similarity">
    <text evidence="2">Belongs to the acetate uptake transporter (AceTr) (TC 2.A.96) family.</text>
</comment>
<evidence type="ECO:0000313" key="7">
    <source>
        <dbReference type="Proteomes" id="UP000256970"/>
    </source>
</evidence>
<keyword evidence="3" id="KW-0812">Transmembrane</keyword>
<comment type="subcellular location">
    <subcellularLocation>
        <location evidence="1">Membrane</location>
        <topology evidence="1">Multi-pass membrane protein</topology>
    </subcellularLocation>
</comment>
<dbReference type="Proteomes" id="UP000256970">
    <property type="component" value="Unassembled WGS sequence"/>
</dbReference>
<evidence type="ECO:0000256" key="5">
    <source>
        <dbReference type="ARBA" id="ARBA00023136"/>
    </source>
</evidence>
<dbReference type="GO" id="GO:0005886">
    <property type="term" value="C:plasma membrane"/>
    <property type="evidence" value="ECO:0007669"/>
    <property type="project" value="TreeGrafter"/>
</dbReference>
<dbReference type="STRING" id="3088.A0A383W536"/>
<dbReference type="OrthoDB" id="2013617at2759"/>
<keyword evidence="5" id="KW-0472">Membrane</keyword>
<proteinExistence type="inferred from homology"/>
<organism evidence="6 7">
    <name type="scientific">Tetradesmus obliquus</name>
    <name type="common">Green alga</name>
    <name type="synonym">Acutodesmus obliquus</name>
    <dbReference type="NCBI Taxonomy" id="3088"/>
    <lineage>
        <taxon>Eukaryota</taxon>
        <taxon>Viridiplantae</taxon>
        <taxon>Chlorophyta</taxon>
        <taxon>core chlorophytes</taxon>
        <taxon>Chlorophyceae</taxon>
        <taxon>CS clade</taxon>
        <taxon>Sphaeropleales</taxon>
        <taxon>Scenedesmaceae</taxon>
        <taxon>Tetradesmus</taxon>
    </lineage>
</organism>
<dbReference type="NCBIfam" id="NF038013">
    <property type="entry name" value="AceTr_1"/>
    <property type="match status" value="1"/>
</dbReference>
<evidence type="ECO:0000256" key="1">
    <source>
        <dbReference type="ARBA" id="ARBA00004141"/>
    </source>
</evidence>
<reference evidence="6 7" key="1">
    <citation type="submission" date="2016-10" db="EMBL/GenBank/DDBJ databases">
        <authorList>
            <person name="Cai Z."/>
        </authorList>
    </citation>
    <scope>NUCLEOTIDE SEQUENCE [LARGE SCALE GENOMIC DNA]</scope>
</reference>
<name>A0A383W536_TETOB</name>
<protein>
    <submittedName>
        <fullName evidence="6">Uncharacterized protein</fullName>
    </submittedName>
</protein>
<dbReference type="PANTHER" id="PTHR30178:SF3">
    <property type="entry name" value="SUCCINATE-ACETATE_PROTON SYMPORTER SATP"/>
    <property type="match status" value="1"/>
</dbReference>
<evidence type="ECO:0000256" key="4">
    <source>
        <dbReference type="ARBA" id="ARBA00022989"/>
    </source>
</evidence>